<comment type="caution">
    <text evidence="1">The sequence shown here is derived from an EMBL/GenBank/DDBJ whole genome shotgun (WGS) entry which is preliminary data.</text>
</comment>
<gene>
    <name evidence="1" type="ORF">HINF_LOCUS24104</name>
    <name evidence="2" type="ORF">HINF_LOCUS51777</name>
</gene>
<keyword evidence="3" id="KW-1185">Reference proteome</keyword>
<dbReference type="EMBL" id="CATOUU010000636">
    <property type="protein sequence ID" value="CAI9936459.1"/>
    <property type="molecule type" value="Genomic_DNA"/>
</dbReference>
<sequence length="134" mass="15351">MLKPRIQKYLAFRSAGVSPNDFMKNSFHFRMNRSHKQLIKSNSVKLCTILEDAMEMQQINSSEACTRSDEVVQEDSSSFDSIRTLLTLTAFEMQNVRRRVGQLVFGYDCVKQNLDRLKLAQVQIVDVILGSSDL</sequence>
<organism evidence="1">
    <name type="scientific">Hexamita inflata</name>
    <dbReference type="NCBI Taxonomy" id="28002"/>
    <lineage>
        <taxon>Eukaryota</taxon>
        <taxon>Metamonada</taxon>
        <taxon>Diplomonadida</taxon>
        <taxon>Hexamitidae</taxon>
        <taxon>Hexamitinae</taxon>
        <taxon>Hexamita</taxon>
    </lineage>
</organism>
<evidence type="ECO:0000313" key="2">
    <source>
        <dbReference type="EMBL" id="CAL6065302.1"/>
    </source>
</evidence>
<evidence type="ECO:0000313" key="1">
    <source>
        <dbReference type="EMBL" id="CAI9936459.1"/>
    </source>
</evidence>
<name>A0AA86U197_9EUKA</name>
<reference evidence="1" key="1">
    <citation type="submission" date="2023-06" db="EMBL/GenBank/DDBJ databases">
        <authorList>
            <person name="Kurt Z."/>
        </authorList>
    </citation>
    <scope>NUCLEOTIDE SEQUENCE</scope>
</reference>
<reference evidence="2 3" key="2">
    <citation type="submission" date="2024-07" db="EMBL/GenBank/DDBJ databases">
        <authorList>
            <person name="Akdeniz Z."/>
        </authorList>
    </citation>
    <scope>NUCLEOTIDE SEQUENCE [LARGE SCALE GENOMIC DNA]</scope>
</reference>
<dbReference type="Proteomes" id="UP001642409">
    <property type="component" value="Unassembled WGS sequence"/>
</dbReference>
<accession>A0AA86U197</accession>
<evidence type="ECO:0000313" key="3">
    <source>
        <dbReference type="Proteomes" id="UP001642409"/>
    </source>
</evidence>
<dbReference type="EMBL" id="CAXDID020000254">
    <property type="protein sequence ID" value="CAL6065302.1"/>
    <property type="molecule type" value="Genomic_DNA"/>
</dbReference>
<proteinExistence type="predicted"/>
<protein>
    <submittedName>
        <fullName evidence="2">Hypothetical_protein</fullName>
    </submittedName>
</protein>
<dbReference type="AlphaFoldDB" id="A0AA86U197"/>